<name>D1AIB0_SEBTE</name>
<dbReference type="Proteomes" id="UP000000845">
    <property type="component" value="Chromosome"/>
</dbReference>
<sequence length="211" mass="24298">MKKTLISVIFLIFSLTVFGNYTVTQGANVKLSEKELKANNTEIENRVKTVFDINSYSTEEVKSIIWREYPLLTSSSAEEADVFINYIKSLFTNTKYEIKRINYTDSNTAKLTLAVSIPNLDELSADEKQAEIEKKVEKKFTEKTGITYSALEKDNKLMKKYESLLITLYMETSSEEIKNIKTYNKEETVYTMKKNGNVWNFENNAVNFFGG</sequence>
<keyword evidence="3" id="KW-1185">Reference proteome</keyword>
<reference evidence="2 3" key="2">
    <citation type="journal article" date="2010" name="Stand. Genomic Sci.">
        <title>Complete genome sequence of Sebaldella termitidis type strain (NCTC 11300).</title>
        <authorList>
            <person name="Harmon-Smith M."/>
            <person name="Celia L."/>
            <person name="Chertkov O."/>
            <person name="Lapidus A."/>
            <person name="Copeland A."/>
            <person name="Glavina Del Rio T."/>
            <person name="Nolan M."/>
            <person name="Lucas S."/>
            <person name="Tice H."/>
            <person name="Cheng J.F."/>
            <person name="Han C."/>
            <person name="Detter J.C."/>
            <person name="Bruce D."/>
            <person name="Goodwin L."/>
            <person name="Pitluck S."/>
            <person name="Pati A."/>
            <person name="Liolios K."/>
            <person name="Ivanova N."/>
            <person name="Mavromatis K."/>
            <person name="Mikhailova N."/>
            <person name="Chen A."/>
            <person name="Palaniappan K."/>
            <person name="Land M."/>
            <person name="Hauser L."/>
            <person name="Chang Y.J."/>
            <person name="Jeffries C.D."/>
            <person name="Brettin T."/>
            <person name="Goker M."/>
            <person name="Beck B."/>
            <person name="Bristow J."/>
            <person name="Eisen J.A."/>
            <person name="Markowitz V."/>
            <person name="Hugenholtz P."/>
            <person name="Kyrpides N.C."/>
            <person name="Klenk H.P."/>
            <person name="Chen F."/>
        </authorList>
    </citation>
    <scope>NUCLEOTIDE SEQUENCE [LARGE SCALE GENOMIC DNA]</scope>
    <source>
        <strain evidence="3">ATCC 33386 / NCTC 11300</strain>
    </source>
</reference>
<reference evidence="3" key="1">
    <citation type="submission" date="2009-09" db="EMBL/GenBank/DDBJ databases">
        <title>The complete chromosome of Sebaldella termitidis ATCC 33386.</title>
        <authorList>
            <consortium name="US DOE Joint Genome Institute (JGI-PGF)"/>
            <person name="Lucas S."/>
            <person name="Copeland A."/>
            <person name="Lapidus A."/>
            <person name="Glavina del Rio T."/>
            <person name="Dalin E."/>
            <person name="Tice H."/>
            <person name="Bruce D."/>
            <person name="Goodwin L."/>
            <person name="Pitluck S."/>
            <person name="Kyrpides N."/>
            <person name="Mavromatis K."/>
            <person name="Ivanova N."/>
            <person name="Mikhailova N."/>
            <person name="Sims D."/>
            <person name="Meincke L."/>
            <person name="Brettin T."/>
            <person name="Detter J.C."/>
            <person name="Han C."/>
            <person name="Larimer F."/>
            <person name="Land M."/>
            <person name="Hauser L."/>
            <person name="Markowitz V."/>
            <person name="Cheng J.F."/>
            <person name="Hugenholtz P."/>
            <person name="Woyke T."/>
            <person name="Wu D."/>
            <person name="Eisen J.A."/>
        </authorList>
    </citation>
    <scope>NUCLEOTIDE SEQUENCE [LARGE SCALE GENOMIC DNA]</scope>
    <source>
        <strain evidence="3">ATCC 33386 / NCTC 11300</strain>
    </source>
</reference>
<protein>
    <recommendedName>
        <fullName evidence="4">DUF5105 domain-containing protein</fullName>
    </recommendedName>
</protein>
<feature type="chain" id="PRO_5003019703" description="DUF5105 domain-containing protein" evidence="1">
    <location>
        <begin position="20"/>
        <end position="211"/>
    </location>
</feature>
<keyword evidence="1" id="KW-0732">Signal</keyword>
<dbReference type="HOGENOM" id="CLU_1304168_0_0_0"/>
<dbReference type="KEGG" id="str:Sterm_1636"/>
<dbReference type="RefSeq" id="WP_012861090.1">
    <property type="nucleotide sequence ID" value="NC_013517.1"/>
</dbReference>
<accession>D1AIB0</accession>
<dbReference type="eggNOG" id="ENOG502ZGHC">
    <property type="taxonomic scope" value="Bacteria"/>
</dbReference>
<evidence type="ECO:0000313" key="2">
    <source>
        <dbReference type="EMBL" id="ACZ08494.1"/>
    </source>
</evidence>
<proteinExistence type="predicted"/>
<evidence type="ECO:0000313" key="3">
    <source>
        <dbReference type="Proteomes" id="UP000000845"/>
    </source>
</evidence>
<dbReference type="EMBL" id="CP001739">
    <property type="protein sequence ID" value="ACZ08494.1"/>
    <property type="molecule type" value="Genomic_DNA"/>
</dbReference>
<dbReference type="AlphaFoldDB" id="D1AIB0"/>
<evidence type="ECO:0008006" key="4">
    <source>
        <dbReference type="Google" id="ProtNLM"/>
    </source>
</evidence>
<feature type="signal peptide" evidence="1">
    <location>
        <begin position="1"/>
        <end position="19"/>
    </location>
</feature>
<evidence type="ECO:0000256" key="1">
    <source>
        <dbReference type="SAM" id="SignalP"/>
    </source>
</evidence>
<dbReference type="STRING" id="526218.Sterm_1636"/>
<gene>
    <name evidence="2" type="ordered locus">Sterm_1636</name>
</gene>
<organism evidence="2 3">
    <name type="scientific">Sebaldella termitidis (strain ATCC 33386 / NCTC 11300)</name>
    <dbReference type="NCBI Taxonomy" id="526218"/>
    <lineage>
        <taxon>Bacteria</taxon>
        <taxon>Fusobacteriati</taxon>
        <taxon>Fusobacteriota</taxon>
        <taxon>Fusobacteriia</taxon>
        <taxon>Fusobacteriales</taxon>
        <taxon>Leptotrichiaceae</taxon>
        <taxon>Sebaldella</taxon>
    </lineage>
</organism>